<evidence type="ECO:0000313" key="1">
    <source>
        <dbReference type="EnsemblPlants" id="cds.novel_model_769_5bd9a17a"/>
    </source>
</evidence>
<reference evidence="1" key="1">
    <citation type="submission" date="2018-11" db="EMBL/GenBank/DDBJ databases">
        <authorList>
            <person name="Grassa J C."/>
        </authorList>
    </citation>
    <scope>NUCLEOTIDE SEQUENCE [LARGE SCALE GENOMIC DNA]</scope>
</reference>
<sequence length="95" mass="10769">MTKGDYLVHLSTLYTKAEMKLIICVLWCIWTEKNTVIHGGKTTLAIQLVGFSLTYLKNLRSAKHKFNPSTTITHDITLQSTSHLSWQPPVLKIIS</sequence>
<dbReference type="AlphaFoldDB" id="A0A803RBW2"/>
<dbReference type="Gramene" id="novel_model_769_5bd9a17a">
    <property type="protein sequence ID" value="cds.novel_model_769_5bd9a17a"/>
    <property type="gene ID" value="novel_gene_427_5bd9a17a"/>
</dbReference>
<name>A0A803RBW2_CANSA</name>
<dbReference type="EnsemblPlants" id="novel_model_769_5bd9a17a">
    <property type="protein sequence ID" value="cds.novel_model_769_5bd9a17a"/>
    <property type="gene ID" value="novel_gene_427_5bd9a17a"/>
</dbReference>
<dbReference type="EMBL" id="UZAU01000018">
    <property type="status" value="NOT_ANNOTATED_CDS"/>
    <property type="molecule type" value="Genomic_DNA"/>
</dbReference>
<keyword evidence="2" id="KW-1185">Reference proteome</keyword>
<proteinExistence type="predicted"/>
<evidence type="ECO:0000313" key="2">
    <source>
        <dbReference type="Proteomes" id="UP000596661"/>
    </source>
</evidence>
<organism evidence="1 2">
    <name type="scientific">Cannabis sativa</name>
    <name type="common">Hemp</name>
    <name type="synonym">Marijuana</name>
    <dbReference type="NCBI Taxonomy" id="3483"/>
    <lineage>
        <taxon>Eukaryota</taxon>
        <taxon>Viridiplantae</taxon>
        <taxon>Streptophyta</taxon>
        <taxon>Embryophyta</taxon>
        <taxon>Tracheophyta</taxon>
        <taxon>Spermatophyta</taxon>
        <taxon>Magnoliopsida</taxon>
        <taxon>eudicotyledons</taxon>
        <taxon>Gunneridae</taxon>
        <taxon>Pentapetalae</taxon>
        <taxon>rosids</taxon>
        <taxon>fabids</taxon>
        <taxon>Rosales</taxon>
        <taxon>Cannabaceae</taxon>
        <taxon>Cannabis</taxon>
    </lineage>
</organism>
<dbReference type="Proteomes" id="UP000596661">
    <property type="component" value="Chromosome 1"/>
</dbReference>
<accession>A0A803RBW2</accession>
<protein>
    <submittedName>
        <fullName evidence="1">Uncharacterized protein</fullName>
    </submittedName>
</protein>
<reference evidence="1" key="2">
    <citation type="submission" date="2021-03" db="UniProtKB">
        <authorList>
            <consortium name="EnsemblPlants"/>
        </authorList>
    </citation>
    <scope>IDENTIFICATION</scope>
</reference>